<evidence type="ECO:0000256" key="8">
    <source>
        <dbReference type="ARBA" id="ARBA00049360"/>
    </source>
</evidence>
<feature type="transmembrane region" description="Helical" evidence="9">
    <location>
        <begin position="817"/>
        <end position="839"/>
    </location>
</feature>
<comment type="catalytic activity">
    <reaction evidence="8">
        <text>ATP + H2O = ADP + phosphate + H(+)</text>
        <dbReference type="Rhea" id="RHEA:13065"/>
        <dbReference type="ChEBI" id="CHEBI:15377"/>
        <dbReference type="ChEBI" id="CHEBI:15378"/>
        <dbReference type="ChEBI" id="CHEBI:30616"/>
        <dbReference type="ChEBI" id="CHEBI:43474"/>
        <dbReference type="ChEBI" id="CHEBI:456216"/>
    </reaction>
</comment>
<dbReference type="InterPro" id="IPR023214">
    <property type="entry name" value="HAD_sf"/>
</dbReference>
<dbReference type="SUPFAM" id="SSF81660">
    <property type="entry name" value="Metal cation-transporting ATPase, ATP-binding domain N"/>
    <property type="match status" value="1"/>
</dbReference>
<keyword evidence="3" id="KW-0547">Nucleotide-binding</keyword>
<keyword evidence="4" id="KW-0067">ATP-binding</keyword>
<dbReference type="Pfam" id="PF00122">
    <property type="entry name" value="E1-E2_ATPase"/>
    <property type="match status" value="1"/>
</dbReference>
<dbReference type="SUPFAM" id="SSF81665">
    <property type="entry name" value="Calcium ATPase, transmembrane domain M"/>
    <property type="match status" value="1"/>
</dbReference>
<dbReference type="InterPro" id="IPR023299">
    <property type="entry name" value="ATPase_P-typ_cyto_dom_N"/>
</dbReference>
<dbReference type="NCBIfam" id="TIGR01494">
    <property type="entry name" value="ATPase_P-type"/>
    <property type="match status" value="3"/>
</dbReference>
<dbReference type="InterPro" id="IPR036412">
    <property type="entry name" value="HAD-like_sf"/>
</dbReference>
<dbReference type="AlphaFoldDB" id="A0A848DEY6"/>
<keyword evidence="6 9" id="KW-1133">Transmembrane helix</keyword>
<feature type="transmembrane region" description="Helical" evidence="9">
    <location>
        <begin position="722"/>
        <end position="743"/>
    </location>
</feature>
<dbReference type="SFLD" id="SFLDG00002">
    <property type="entry name" value="C1.7:_P-type_atpase_like"/>
    <property type="match status" value="1"/>
</dbReference>
<dbReference type="PANTHER" id="PTHR42861">
    <property type="entry name" value="CALCIUM-TRANSPORTING ATPASE"/>
    <property type="match status" value="1"/>
</dbReference>
<feature type="transmembrane region" description="Helical" evidence="9">
    <location>
        <begin position="75"/>
        <end position="103"/>
    </location>
</feature>
<dbReference type="InterPro" id="IPR001757">
    <property type="entry name" value="P_typ_ATPase"/>
</dbReference>
<dbReference type="SUPFAM" id="SSF81653">
    <property type="entry name" value="Calcium ATPase, transduction domain A"/>
    <property type="match status" value="1"/>
</dbReference>
<dbReference type="PRINTS" id="PR00120">
    <property type="entry name" value="HATPASE"/>
</dbReference>
<dbReference type="InterPro" id="IPR018303">
    <property type="entry name" value="ATPase_P-typ_P_site"/>
</dbReference>
<evidence type="ECO:0000256" key="2">
    <source>
        <dbReference type="ARBA" id="ARBA00022692"/>
    </source>
</evidence>
<dbReference type="InterPro" id="IPR023298">
    <property type="entry name" value="ATPase_P-typ_TM_dom_sf"/>
</dbReference>
<keyword evidence="5" id="KW-1278">Translocase</keyword>
<evidence type="ECO:0000256" key="6">
    <source>
        <dbReference type="ARBA" id="ARBA00022989"/>
    </source>
</evidence>
<evidence type="ECO:0000313" key="12">
    <source>
        <dbReference type="Proteomes" id="UP000586918"/>
    </source>
</evidence>
<dbReference type="Proteomes" id="UP000586918">
    <property type="component" value="Unassembled WGS sequence"/>
</dbReference>
<keyword evidence="2 9" id="KW-0812">Transmembrane</keyword>
<evidence type="ECO:0000256" key="4">
    <source>
        <dbReference type="ARBA" id="ARBA00022840"/>
    </source>
</evidence>
<dbReference type="Gene3D" id="2.70.150.10">
    <property type="entry name" value="Calcium-transporting ATPase, cytoplasmic transduction domain A"/>
    <property type="match status" value="1"/>
</dbReference>
<dbReference type="Gene3D" id="3.40.50.1000">
    <property type="entry name" value="HAD superfamily/HAD-like"/>
    <property type="match status" value="1"/>
</dbReference>
<feature type="transmembrane region" description="Helical" evidence="9">
    <location>
        <begin position="283"/>
        <end position="308"/>
    </location>
</feature>
<dbReference type="Gene3D" id="3.40.1110.10">
    <property type="entry name" value="Calcium-transporting ATPase, cytoplasmic domain N"/>
    <property type="match status" value="1"/>
</dbReference>
<dbReference type="GO" id="GO:0005524">
    <property type="term" value="F:ATP binding"/>
    <property type="evidence" value="ECO:0007669"/>
    <property type="project" value="UniProtKB-KW"/>
</dbReference>
<accession>A0A848DEY6</accession>
<dbReference type="InterPro" id="IPR006068">
    <property type="entry name" value="ATPase_P-typ_cation-transptr_C"/>
</dbReference>
<dbReference type="GO" id="GO:0016887">
    <property type="term" value="F:ATP hydrolysis activity"/>
    <property type="evidence" value="ECO:0007669"/>
    <property type="project" value="InterPro"/>
</dbReference>
<sequence length="864" mass="88173">MNTAPGPALRTSTLESPWTAPPADVARALGVDPAVGLAGAEAADRLLTNGLNDLPRDPPRSILHSVLAQLRETMILVLLVAAGLTAITGDLADCAVILLVITVNTTVGVLQERRAVGAVTALRSLATPYATVVRDGTAQRIAARGLVPGDVLRVAEGDVVGADARLVDAHELQVDEALLTGESLPAERDAQADTPASAVLSDRRTMLHGGTLVVHGTGTAVVVATGPRTALGGIAALLHERDVPDTPLQRRLAALGRRLSLAATLGCALVVVLGLFRGEPWELMVVAGISLAVAAIPESLPAVVALALAAATRRMAARGAIVRSLPAVEALGSVTVLATDKTGTLTFGSTACVGLWTPDTGEFGLGMAAPVLEGPGILDGTGPLALLEAAALCNDAQPGAGGTEGALLEAAVEAGIDVVALRRDLARTSQVPFDSNRRSMRTWHASPGGSLEVVKGAPEVVLTEVPTVPDAESVVDRWTGIGRRVLAVAAGPPGAIRLLGLLALADPVRPDARRAVLAARAAGIRTIMITGDHPGTAAAVARDTGLIAAGDLPDDPGSGLRSVYARTDPGGKLDIVAAWQRAGHLVAMTGDGVNDAPALRAADVGVAMGRRGTEVAKEAADVVLTDDSLGTIVAAVAEGRRVFDNVRRFVRYGLSGGLAELLVMLVGPFMGMPLPLLPAQILWVNLVTHGLPGVAIGSEVAEPDVLRRAPRPPHEGILTRRTATEILIVGSVIAAACLGLSGWAATQGMPWQTLLFATLALAQLGVALTTRSDSRPLWRTSPAGNPFLYGAVSLSLAGLLAAIYAPGLSDLLGTAPLSGAELGLAAAVAAVPALLIEAAKVARGRRSRRADSHPGSAAEPLRVT</sequence>
<feature type="transmembrane region" description="Helical" evidence="9">
    <location>
        <begin position="749"/>
        <end position="767"/>
    </location>
</feature>
<protein>
    <submittedName>
        <fullName evidence="11">Cation-translocating P-type ATPase</fullName>
    </submittedName>
</protein>
<comment type="caution">
    <text evidence="11">The sequence shown here is derived from an EMBL/GenBank/DDBJ whole genome shotgun (WGS) entry which is preliminary data.</text>
</comment>
<name>A0A848DEY6_9PSEU</name>
<evidence type="ECO:0000313" key="11">
    <source>
        <dbReference type="EMBL" id="NMH91208.1"/>
    </source>
</evidence>
<dbReference type="SFLD" id="SFLDF00027">
    <property type="entry name" value="p-type_atpase"/>
    <property type="match status" value="1"/>
</dbReference>
<dbReference type="SFLD" id="SFLDS00003">
    <property type="entry name" value="Haloacid_Dehalogenase"/>
    <property type="match status" value="1"/>
</dbReference>
<gene>
    <name evidence="11" type="ORF">HF519_06295</name>
</gene>
<evidence type="ECO:0000256" key="9">
    <source>
        <dbReference type="SAM" id="Phobius"/>
    </source>
</evidence>
<dbReference type="PRINTS" id="PR00119">
    <property type="entry name" value="CATATPASE"/>
</dbReference>
<dbReference type="SUPFAM" id="SSF56784">
    <property type="entry name" value="HAD-like"/>
    <property type="match status" value="1"/>
</dbReference>
<reference evidence="11 12" key="1">
    <citation type="submission" date="2020-04" db="EMBL/GenBank/DDBJ databases">
        <authorList>
            <person name="Klaysubun C."/>
            <person name="Duangmal K."/>
            <person name="Lipun K."/>
        </authorList>
    </citation>
    <scope>NUCLEOTIDE SEQUENCE [LARGE SCALE GENOMIC DNA]</scope>
    <source>
        <strain evidence="11 12">DSM 45300</strain>
    </source>
</reference>
<dbReference type="Gene3D" id="1.20.1110.10">
    <property type="entry name" value="Calcium-transporting ATPase, transmembrane domain"/>
    <property type="match status" value="3"/>
</dbReference>
<dbReference type="GO" id="GO:0005886">
    <property type="term" value="C:plasma membrane"/>
    <property type="evidence" value="ECO:0007669"/>
    <property type="project" value="UniProtKB-SubCell"/>
</dbReference>
<dbReference type="InterPro" id="IPR044492">
    <property type="entry name" value="P_typ_ATPase_HD_dom"/>
</dbReference>
<proteinExistence type="predicted"/>
<dbReference type="Pfam" id="PF00690">
    <property type="entry name" value="Cation_ATPase_N"/>
    <property type="match status" value="1"/>
</dbReference>
<evidence type="ECO:0000259" key="10">
    <source>
        <dbReference type="SMART" id="SM00831"/>
    </source>
</evidence>
<feature type="transmembrane region" description="Helical" evidence="9">
    <location>
        <begin position="681"/>
        <end position="701"/>
    </location>
</feature>
<evidence type="ECO:0000256" key="1">
    <source>
        <dbReference type="ARBA" id="ARBA00004651"/>
    </source>
</evidence>
<organism evidence="11 12">
    <name type="scientific">Pseudonocardia bannensis</name>
    <dbReference type="NCBI Taxonomy" id="630973"/>
    <lineage>
        <taxon>Bacteria</taxon>
        <taxon>Bacillati</taxon>
        <taxon>Actinomycetota</taxon>
        <taxon>Actinomycetes</taxon>
        <taxon>Pseudonocardiales</taxon>
        <taxon>Pseudonocardiaceae</taxon>
        <taxon>Pseudonocardia</taxon>
    </lineage>
</organism>
<dbReference type="InterPro" id="IPR059000">
    <property type="entry name" value="ATPase_P-type_domA"/>
</dbReference>
<dbReference type="EMBL" id="JAAXKZ010000014">
    <property type="protein sequence ID" value="NMH91208.1"/>
    <property type="molecule type" value="Genomic_DNA"/>
</dbReference>
<dbReference type="Pfam" id="PF00689">
    <property type="entry name" value="Cation_ATPase_C"/>
    <property type="match status" value="1"/>
</dbReference>
<feature type="transmembrane region" description="Helical" evidence="9">
    <location>
        <begin position="649"/>
        <end position="669"/>
    </location>
</feature>
<evidence type="ECO:0000256" key="7">
    <source>
        <dbReference type="ARBA" id="ARBA00023136"/>
    </source>
</evidence>
<feature type="domain" description="Cation-transporting P-type ATPase N-terminal" evidence="10">
    <location>
        <begin position="16"/>
        <end position="90"/>
    </location>
</feature>
<dbReference type="InterPro" id="IPR004014">
    <property type="entry name" value="ATPase_P-typ_cation-transptr_N"/>
</dbReference>
<keyword evidence="7 9" id="KW-0472">Membrane</keyword>
<evidence type="ECO:0000256" key="5">
    <source>
        <dbReference type="ARBA" id="ARBA00022967"/>
    </source>
</evidence>
<dbReference type="PROSITE" id="PS00154">
    <property type="entry name" value="ATPASE_E1_E2"/>
    <property type="match status" value="1"/>
</dbReference>
<keyword evidence="12" id="KW-1185">Reference proteome</keyword>
<dbReference type="Pfam" id="PF00702">
    <property type="entry name" value="Hydrolase"/>
    <property type="match status" value="1"/>
</dbReference>
<dbReference type="RefSeq" id="WP_169411022.1">
    <property type="nucleotide sequence ID" value="NZ_JAAXKZ010000014.1"/>
</dbReference>
<feature type="transmembrane region" description="Helical" evidence="9">
    <location>
        <begin position="259"/>
        <end position="277"/>
    </location>
</feature>
<comment type="subcellular location">
    <subcellularLocation>
        <location evidence="1">Cell membrane</location>
        <topology evidence="1">Multi-pass membrane protein</topology>
    </subcellularLocation>
</comment>
<dbReference type="SMART" id="SM00831">
    <property type="entry name" value="Cation_ATPase_N"/>
    <property type="match status" value="1"/>
</dbReference>
<evidence type="ECO:0000256" key="3">
    <source>
        <dbReference type="ARBA" id="ARBA00022741"/>
    </source>
</evidence>
<feature type="transmembrane region" description="Helical" evidence="9">
    <location>
        <begin position="787"/>
        <end position="805"/>
    </location>
</feature>
<dbReference type="InterPro" id="IPR008250">
    <property type="entry name" value="ATPase_P-typ_transduc_dom_A_sf"/>
</dbReference>